<dbReference type="EMBL" id="AP024417">
    <property type="protein sequence ID" value="BCR85749.1"/>
    <property type="molecule type" value="Genomic_DNA"/>
</dbReference>
<evidence type="ECO:0000256" key="3">
    <source>
        <dbReference type="ARBA" id="ARBA00022526"/>
    </source>
</evidence>
<dbReference type="Gene3D" id="3.40.50.2000">
    <property type="entry name" value="Glycogen Phosphorylase B"/>
    <property type="match status" value="2"/>
</dbReference>
<sequence length="672" mass="74861">MCATAGNAWSAPPSGKIYAGFSVWTMNSISTVSLAIRDTTYLLDFIQRDMPAGETGPSHVVIINYVLSRLRQFTDEHSDKFMGLAMPQRVAKLCPELCSRLWTELDVIPLVLPEDRRLLEQQSQRDLPSGVDVDSREIGEQAESMGCKCVRLFGPDNVPLLQVGFQGTVEVDTAFTVCLASLEDFQNTVSPKTWSAVQHYAADLKERKVRTAFFNATPQGGGVALMRHALVRLAHALGTEISWYVPKPRPGVFRLTKNNHNILQGVAKPNDRLTGKDYEQISDWIYENAKRYWLSCEGPLQPPSEGGAHIVIVDDPQMAPLIPIAKNMAPDRPVIFRSHIHIRSDLIATPDTPQAEAWGRLWESIKLADIFISHPVSSFVPKNIPKERVGFMPASTDWLDGLNKNMRDWDVAYYGRAFNSWCRNSGMPTIDYPEDKYIVQIARFDPSKGILDAVESYRKFHAHLTKTHPQTAPPKLLIAGHGSVDDPDGSLIYDQVVSHIEEDIPHLRDQICVMRLRPSDQVLNALLSKSKIALQLSRREGFEIKVSEAAHKGKPVIATRAGGLPLQVANGESGFLVDVGDTDAVAQRLYELWTDDALYQRMSEYAIRHVSDEVSTVGNAVSWLYLACELSKGDRVEPNGAWINDLARKGAGQDYEAGESRLPRVVEVEKMG</sequence>
<feature type="domain" description="Trehalose synthase N-terminal" evidence="8">
    <location>
        <begin position="214"/>
        <end position="375"/>
    </location>
</feature>
<evidence type="ECO:0000259" key="7">
    <source>
        <dbReference type="Pfam" id="PF00534"/>
    </source>
</evidence>
<dbReference type="RefSeq" id="XP_043134271.1">
    <property type="nucleotide sequence ID" value="XM_043275264.1"/>
</dbReference>
<reference evidence="9" key="1">
    <citation type="submission" date="2021-01" db="EMBL/GenBank/DDBJ databases">
        <authorList>
            <consortium name="Aspergillus chevalieri M1 genome sequencing consortium"/>
            <person name="Kazuki M."/>
            <person name="Futagami T."/>
        </authorList>
    </citation>
    <scope>NUCLEOTIDE SEQUENCE</scope>
    <source>
        <strain evidence="9">M1</strain>
    </source>
</reference>
<dbReference type="Pfam" id="PF00534">
    <property type="entry name" value="Glycos_transf_1"/>
    <property type="match status" value="1"/>
</dbReference>
<dbReference type="GeneID" id="66980108"/>
<dbReference type="Proteomes" id="UP000637239">
    <property type="component" value="Chromosome 2"/>
</dbReference>
<dbReference type="PANTHER" id="PTHR47779:SF1">
    <property type="entry name" value="SYNTHASE (CCG-9), PUTATIVE (AFU_ORTHOLOGUE AFUA_3G12100)-RELATED"/>
    <property type="match status" value="1"/>
</dbReference>
<evidence type="ECO:0000256" key="6">
    <source>
        <dbReference type="ARBA" id="ARBA00023277"/>
    </source>
</evidence>
<gene>
    <name evidence="9" type="ORF">ACHE_21207S</name>
</gene>
<keyword evidence="6" id="KW-0119">Carbohydrate metabolism</keyword>
<evidence type="ECO:0000256" key="5">
    <source>
        <dbReference type="ARBA" id="ARBA00022679"/>
    </source>
</evidence>
<keyword evidence="5" id="KW-0808">Transferase</keyword>
<reference evidence="9" key="2">
    <citation type="submission" date="2021-02" db="EMBL/GenBank/DDBJ databases">
        <title>Aspergillus chevalieri M1 genome sequence.</title>
        <authorList>
            <person name="Kadooka C."/>
            <person name="Mori K."/>
            <person name="Futagami T."/>
        </authorList>
    </citation>
    <scope>NUCLEOTIDE SEQUENCE</scope>
    <source>
        <strain evidence="9">M1</strain>
    </source>
</reference>
<evidence type="ECO:0008006" key="11">
    <source>
        <dbReference type="Google" id="ProtNLM"/>
    </source>
</evidence>
<dbReference type="GO" id="GO:0006006">
    <property type="term" value="P:glucose metabolic process"/>
    <property type="evidence" value="ECO:0007669"/>
    <property type="project" value="UniProtKB-KW"/>
</dbReference>
<evidence type="ECO:0000313" key="9">
    <source>
        <dbReference type="EMBL" id="BCR85749.1"/>
    </source>
</evidence>
<proteinExistence type="inferred from homology"/>
<organism evidence="9 10">
    <name type="scientific">Aspergillus chevalieri</name>
    <name type="common">Eurotium chevalieri</name>
    <dbReference type="NCBI Taxonomy" id="182096"/>
    <lineage>
        <taxon>Eukaryota</taxon>
        <taxon>Fungi</taxon>
        <taxon>Dikarya</taxon>
        <taxon>Ascomycota</taxon>
        <taxon>Pezizomycotina</taxon>
        <taxon>Eurotiomycetes</taxon>
        <taxon>Eurotiomycetidae</taxon>
        <taxon>Eurotiales</taxon>
        <taxon>Aspergillaceae</taxon>
        <taxon>Aspergillus</taxon>
        <taxon>Aspergillus subgen. Aspergillus</taxon>
    </lineage>
</organism>
<name>A0A7R7VKX3_ASPCH</name>
<dbReference type="AlphaFoldDB" id="A0A7R7VKX3"/>
<dbReference type="GO" id="GO:0016757">
    <property type="term" value="F:glycosyltransferase activity"/>
    <property type="evidence" value="ECO:0007669"/>
    <property type="project" value="UniProtKB-KW"/>
</dbReference>
<evidence type="ECO:0000256" key="2">
    <source>
        <dbReference type="ARBA" id="ARBA00011738"/>
    </source>
</evidence>
<dbReference type="InterPro" id="IPR052078">
    <property type="entry name" value="Trehalose_Metab_GTase"/>
</dbReference>
<comment type="subunit">
    <text evidence="2">Homodimer.</text>
</comment>
<keyword evidence="10" id="KW-1185">Reference proteome</keyword>
<dbReference type="KEGG" id="ache:ACHE_21207S"/>
<feature type="domain" description="Glycosyl transferase family 1" evidence="7">
    <location>
        <begin position="433"/>
        <end position="608"/>
    </location>
</feature>
<evidence type="ECO:0000313" key="10">
    <source>
        <dbReference type="Proteomes" id="UP000637239"/>
    </source>
</evidence>
<dbReference type="InterPro" id="IPR049438">
    <property type="entry name" value="TreT_GT1"/>
</dbReference>
<evidence type="ECO:0000256" key="4">
    <source>
        <dbReference type="ARBA" id="ARBA00022676"/>
    </source>
</evidence>
<keyword evidence="4" id="KW-0328">Glycosyltransferase</keyword>
<dbReference type="InterPro" id="IPR001296">
    <property type="entry name" value="Glyco_trans_1"/>
</dbReference>
<dbReference type="Pfam" id="PF21269">
    <property type="entry name" value="TreT_GT1"/>
    <property type="match status" value="1"/>
</dbReference>
<dbReference type="PANTHER" id="PTHR47779">
    <property type="entry name" value="SYNTHASE (CCG-9), PUTATIVE (AFU_ORTHOLOGUE AFUA_3G12100)-RELATED"/>
    <property type="match status" value="1"/>
</dbReference>
<evidence type="ECO:0000256" key="1">
    <source>
        <dbReference type="ARBA" id="ARBA00009481"/>
    </source>
</evidence>
<comment type="similarity">
    <text evidence="1">Belongs to the glycosyltransferase group 1 family. Glycosyltransferase 4 subfamily.</text>
</comment>
<accession>A0A7R7VKX3</accession>
<protein>
    <recommendedName>
        <fullName evidence="11">Glycosyl transferase family 1 domain-containing protein</fullName>
    </recommendedName>
</protein>
<evidence type="ECO:0000259" key="8">
    <source>
        <dbReference type="Pfam" id="PF21269"/>
    </source>
</evidence>
<keyword evidence="3" id="KW-0313">Glucose metabolism</keyword>
<dbReference type="SUPFAM" id="SSF53756">
    <property type="entry name" value="UDP-Glycosyltransferase/glycogen phosphorylase"/>
    <property type="match status" value="1"/>
</dbReference>